<name>A0A1I8MJX1_MUSDO</name>
<dbReference type="PRINTS" id="PR00176">
    <property type="entry name" value="NANEUSMPORT"/>
</dbReference>
<dbReference type="GO" id="GO:0015375">
    <property type="term" value="F:glycine:sodium symporter activity"/>
    <property type="evidence" value="ECO:0007669"/>
    <property type="project" value="TreeGrafter"/>
</dbReference>
<dbReference type="RefSeq" id="XP_005185958.2">
    <property type="nucleotide sequence ID" value="XM_005185901.4"/>
</dbReference>
<keyword evidence="4 8" id="KW-0812">Transmembrane</keyword>
<comment type="similarity">
    <text evidence="2">Belongs to the sodium:neurotransmitter symporter (SNF) (TC 2.A.22) family.</text>
</comment>
<dbReference type="VEuPathDB" id="VectorBase:MDOA005687"/>
<comment type="subcellular location">
    <subcellularLocation>
        <location evidence="1">Membrane</location>
        <topology evidence="1">Multi-pass membrane protein</topology>
    </subcellularLocation>
</comment>
<evidence type="ECO:0000313" key="9">
    <source>
        <dbReference type="EnsemblMetazoa" id="MDOA005687-PA"/>
    </source>
</evidence>
<dbReference type="OrthoDB" id="7966043at2759"/>
<evidence type="ECO:0000256" key="4">
    <source>
        <dbReference type="ARBA" id="ARBA00022692"/>
    </source>
</evidence>
<keyword evidence="5" id="KW-0769">Symport</keyword>
<reference evidence="9" key="1">
    <citation type="submission" date="2020-05" db="UniProtKB">
        <authorList>
            <consortium name="EnsemblMetazoa"/>
        </authorList>
    </citation>
    <scope>IDENTIFICATION</scope>
    <source>
        <strain evidence="9">Aabys</strain>
    </source>
</reference>
<feature type="transmembrane region" description="Helical" evidence="8">
    <location>
        <begin position="288"/>
        <end position="314"/>
    </location>
</feature>
<feature type="transmembrane region" description="Helical" evidence="8">
    <location>
        <begin position="29"/>
        <end position="51"/>
    </location>
</feature>
<dbReference type="InterPro" id="IPR000175">
    <property type="entry name" value="Na/ntran_symport"/>
</dbReference>
<gene>
    <name evidence="9" type="primary">101891415</name>
</gene>
<feature type="transmembrane region" description="Helical" evidence="8">
    <location>
        <begin position="326"/>
        <end position="345"/>
    </location>
</feature>
<dbReference type="Pfam" id="PF00209">
    <property type="entry name" value="SNF"/>
    <property type="match status" value="1"/>
</dbReference>
<dbReference type="VEuPathDB" id="VectorBase:MDOMA2_008071"/>
<dbReference type="PANTHER" id="PTHR11616">
    <property type="entry name" value="SODIUM/CHLORIDE DEPENDENT TRANSPORTER"/>
    <property type="match status" value="1"/>
</dbReference>
<dbReference type="eggNOG" id="KOG3660">
    <property type="taxonomic scope" value="Eukaryota"/>
</dbReference>
<feature type="transmembrane region" description="Helical" evidence="8">
    <location>
        <begin position="426"/>
        <end position="443"/>
    </location>
</feature>
<dbReference type="KEGG" id="mde:101891415"/>
<feature type="transmembrane region" description="Helical" evidence="8">
    <location>
        <begin position="215"/>
        <end position="235"/>
    </location>
</feature>
<evidence type="ECO:0000256" key="7">
    <source>
        <dbReference type="ARBA" id="ARBA00023136"/>
    </source>
</evidence>
<feature type="transmembrane region" description="Helical" evidence="8">
    <location>
        <begin position="458"/>
        <end position="477"/>
    </location>
</feature>
<dbReference type="AlphaFoldDB" id="A0A1I8MJX1"/>
<sequence length="607" mass="69783">MVYESSYESGRQPFLPDTKRGNWLNPQDFIYAGISLVFRIDIISMSLLASFDTGVLVLIPVYLLGMVIYTVPLMVLQSYMGQFSSSGFISAFRLSPIFKGIGYVSLITNIFILAYHSIFAMVPLLYMFASFNPTLPWSCEGFKTWAQNLTESEEINICNVYIRNETEPEISANDTSSNDTSSYVFINHHIPSVLYFQYLFHDLKVFRYDDFDFSMSWQLILCALMVWAIIAVIVYKFFQTEVIGTIVRYSVLVVIGLMVFFLIAFSFLPGSGHVFSHLFTMRWRDIVTGIITIPMHGMAAFGPGWGIFLTLSSFNKFRTNVIKQSCLIALGQFVVMIGLDFLTNLSETFFSEKTNGDYYAQVEHMWILYLSTGSVLTHFPWANLWSIIFYFMLFWSSVLLMILQLHTILTSILDEFDFLREKKLQVAYGLIGFLAAVSIYFTSNHGVTYFSALAIDTYNTQTAINLLLILIVLWIYGRERFQRDFEFMTSHRFSTWNVYILRFVAPLGMVLALIGGFFISHYEHKITSLVIDVCAIIFIAIPWLGIPGFVIYQMSRSMGSLKMRFLRCCHPTDWYPVEAEEKQKYEQLVGSVEITQTLSELKDEEVI</sequence>
<dbReference type="SUPFAM" id="SSF161070">
    <property type="entry name" value="SNF-like"/>
    <property type="match status" value="1"/>
</dbReference>
<keyword evidence="6 8" id="KW-1133">Transmembrane helix</keyword>
<organism evidence="9">
    <name type="scientific">Musca domestica</name>
    <name type="common">House fly</name>
    <dbReference type="NCBI Taxonomy" id="7370"/>
    <lineage>
        <taxon>Eukaryota</taxon>
        <taxon>Metazoa</taxon>
        <taxon>Ecdysozoa</taxon>
        <taxon>Arthropoda</taxon>
        <taxon>Hexapoda</taxon>
        <taxon>Insecta</taxon>
        <taxon>Pterygota</taxon>
        <taxon>Neoptera</taxon>
        <taxon>Endopterygota</taxon>
        <taxon>Diptera</taxon>
        <taxon>Brachycera</taxon>
        <taxon>Muscomorpha</taxon>
        <taxon>Muscoidea</taxon>
        <taxon>Muscidae</taxon>
        <taxon>Musca</taxon>
    </lineage>
</organism>
<feature type="transmembrane region" description="Helical" evidence="8">
    <location>
        <begin position="57"/>
        <end position="80"/>
    </location>
</feature>
<accession>A0A1I8MJX1</accession>
<feature type="transmembrane region" description="Helical" evidence="8">
    <location>
        <begin position="384"/>
        <end position="405"/>
    </location>
</feature>
<evidence type="ECO:0000256" key="5">
    <source>
        <dbReference type="ARBA" id="ARBA00022847"/>
    </source>
</evidence>
<protein>
    <recommendedName>
        <fullName evidence="10">Sodium:neurotransmitter symporter family protein</fullName>
    </recommendedName>
</protein>
<evidence type="ECO:0000256" key="6">
    <source>
        <dbReference type="ARBA" id="ARBA00022989"/>
    </source>
</evidence>
<feature type="transmembrane region" description="Helical" evidence="8">
    <location>
        <begin position="526"/>
        <end position="552"/>
    </location>
</feature>
<keyword evidence="3" id="KW-0813">Transport</keyword>
<dbReference type="PROSITE" id="PS50267">
    <property type="entry name" value="NA_NEUROTRAN_SYMP_3"/>
    <property type="match status" value="1"/>
</dbReference>
<keyword evidence="7 8" id="KW-0472">Membrane</keyword>
<feature type="transmembrane region" description="Helical" evidence="8">
    <location>
        <begin position="247"/>
        <end position="268"/>
    </location>
</feature>
<proteinExistence type="inferred from homology"/>
<dbReference type="GO" id="GO:0005886">
    <property type="term" value="C:plasma membrane"/>
    <property type="evidence" value="ECO:0007669"/>
    <property type="project" value="TreeGrafter"/>
</dbReference>
<dbReference type="PANTHER" id="PTHR11616:SF240">
    <property type="entry name" value="BLOATED TUBULES, ISOFORM B-RELATED"/>
    <property type="match status" value="1"/>
</dbReference>
<feature type="transmembrane region" description="Helical" evidence="8">
    <location>
        <begin position="101"/>
        <end position="128"/>
    </location>
</feature>
<evidence type="ECO:0000256" key="1">
    <source>
        <dbReference type="ARBA" id="ARBA00004141"/>
    </source>
</evidence>
<evidence type="ECO:0000256" key="3">
    <source>
        <dbReference type="ARBA" id="ARBA00022448"/>
    </source>
</evidence>
<evidence type="ECO:0000256" key="8">
    <source>
        <dbReference type="SAM" id="Phobius"/>
    </source>
</evidence>
<dbReference type="EnsemblMetazoa" id="MDOA005687-RA">
    <property type="protein sequence ID" value="MDOA005687-PA"/>
    <property type="gene ID" value="MDOA005687"/>
</dbReference>
<evidence type="ECO:0000256" key="2">
    <source>
        <dbReference type="ARBA" id="ARBA00006459"/>
    </source>
</evidence>
<evidence type="ECO:0008006" key="10">
    <source>
        <dbReference type="Google" id="ProtNLM"/>
    </source>
</evidence>
<dbReference type="InterPro" id="IPR037272">
    <property type="entry name" value="SNS_sf"/>
</dbReference>
<feature type="transmembrane region" description="Helical" evidence="8">
    <location>
        <begin position="498"/>
        <end position="520"/>
    </location>
</feature>